<dbReference type="AlphaFoldDB" id="A0A2V3UZD4"/>
<evidence type="ECO:0000313" key="1">
    <source>
        <dbReference type="EMBL" id="PXW73355.1"/>
    </source>
</evidence>
<gene>
    <name evidence="1" type="ORF">C7451_11082</name>
</gene>
<evidence type="ECO:0000313" key="2">
    <source>
        <dbReference type="Proteomes" id="UP000248014"/>
    </source>
</evidence>
<keyword evidence="2" id="KW-1185">Reference proteome</keyword>
<protein>
    <submittedName>
        <fullName evidence="1">Uncharacterized protein</fullName>
    </submittedName>
</protein>
<accession>A0A2V3UZD4</accession>
<dbReference type="EMBL" id="QJJM01000010">
    <property type="protein sequence ID" value="PXW73355.1"/>
    <property type="molecule type" value="Genomic_DNA"/>
</dbReference>
<reference evidence="1 2" key="1">
    <citation type="submission" date="2018-05" db="EMBL/GenBank/DDBJ databases">
        <title>Genomic Encyclopedia of Type Strains, Phase IV (KMG-IV): sequencing the most valuable type-strain genomes for metagenomic binning, comparative biology and taxonomic classification.</title>
        <authorList>
            <person name="Goeker M."/>
        </authorList>
    </citation>
    <scope>NUCLEOTIDE SEQUENCE [LARGE SCALE GENOMIC DNA]</scope>
    <source>
        <strain evidence="1 2">DSM 3183</strain>
    </source>
</reference>
<comment type="caution">
    <text evidence="1">The sequence shown here is derived from an EMBL/GenBank/DDBJ whole genome shotgun (WGS) entry which is preliminary data.</text>
</comment>
<name>A0A2V3UZD4_9SPHN</name>
<proteinExistence type="predicted"/>
<dbReference type="Proteomes" id="UP000248014">
    <property type="component" value="Unassembled WGS sequence"/>
</dbReference>
<organism evidence="1 2">
    <name type="scientific">Blastomonas natatoria</name>
    <dbReference type="NCBI Taxonomy" id="34015"/>
    <lineage>
        <taxon>Bacteria</taxon>
        <taxon>Pseudomonadati</taxon>
        <taxon>Pseudomonadota</taxon>
        <taxon>Alphaproteobacteria</taxon>
        <taxon>Sphingomonadales</taxon>
        <taxon>Sphingomonadaceae</taxon>
        <taxon>Blastomonas</taxon>
    </lineage>
</organism>
<sequence>MAEAVQAHLPSPFVPSVSRDVFEPVAITSLDFARDKRMWVSAKGDDA</sequence>